<sequence>MQQVNRFVGARPDNRAILSMNEWLAKNDDVKVVQMDIQNQGHIEIITIVYDDLANTNYEHEEMVTILQKINGSISDINFNKE</sequence>
<evidence type="ECO:0000313" key="1">
    <source>
        <dbReference type="EMBL" id="QGP76887.1"/>
    </source>
</evidence>
<organism evidence="1 2">
    <name type="scientific">Tetragenococcus halophilus</name>
    <name type="common">Pediococcus halophilus</name>
    <dbReference type="NCBI Taxonomy" id="51669"/>
    <lineage>
        <taxon>Bacteria</taxon>
        <taxon>Bacillati</taxon>
        <taxon>Bacillota</taxon>
        <taxon>Bacilli</taxon>
        <taxon>Lactobacillales</taxon>
        <taxon>Enterococcaceae</taxon>
        <taxon>Tetragenococcus</taxon>
    </lineage>
</organism>
<dbReference type="Proteomes" id="UP000427886">
    <property type="component" value="Chromosome"/>
</dbReference>
<evidence type="ECO:0000313" key="2">
    <source>
        <dbReference type="Proteomes" id="UP000427886"/>
    </source>
</evidence>
<reference evidence="1 2" key="1">
    <citation type="submission" date="2019-11" db="EMBL/GenBank/DDBJ databases">
        <authorList>
            <person name="Kim E."/>
            <person name="Lee J."/>
            <person name="Jeon K."/>
            <person name="Lee Y."/>
        </authorList>
    </citation>
    <scope>NUCLEOTIDE SEQUENCE [LARGE SCALE GENOMIC DNA]</scope>
    <source>
        <strain evidence="1 2">YJ1</strain>
    </source>
</reference>
<dbReference type="RefSeq" id="WP_155224620.1">
    <property type="nucleotide sequence ID" value="NZ_CP046246.1"/>
</dbReference>
<dbReference type="EMBL" id="CP046246">
    <property type="protein sequence ID" value="QGP76887.1"/>
    <property type="molecule type" value="Genomic_DNA"/>
</dbReference>
<dbReference type="AlphaFoldDB" id="A0AB37D5N5"/>
<protein>
    <submittedName>
        <fullName evidence="1">Uncharacterized protein</fullName>
    </submittedName>
</protein>
<proteinExistence type="predicted"/>
<dbReference type="KEGG" id="tey:GLW17_08810"/>
<name>A0AB37D5N5_TETHA</name>
<gene>
    <name evidence="1" type="ORF">GLW17_08810</name>
</gene>
<accession>A0AB37D5N5</accession>